<name>A0A1Y2JUT4_BRAJP</name>
<dbReference type="Pfam" id="PF01904">
    <property type="entry name" value="DUF72"/>
    <property type="match status" value="1"/>
</dbReference>
<dbReference type="InterPro" id="IPR036520">
    <property type="entry name" value="UPF0759_sf"/>
</dbReference>
<evidence type="ECO:0000313" key="2">
    <source>
        <dbReference type="Proteomes" id="UP000193335"/>
    </source>
</evidence>
<proteinExistence type="predicted"/>
<dbReference type="SUPFAM" id="SSF117396">
    <property type="entry name" value="TM1631-like"/>
    <property type="match status" value="1"/>
</dbReference>
<dbReference type="EMBL" id="NAFL01000213">
    <property type="protein sequence ID" value="OSJ35675.1"/>
    <property type="molecule type" value="Genomic_DNA"/>
</dbReference>
<dbReference type="InterPro" id="IPR002763">
    <property type="entry name" value="DUF72"/>
</dbReference>
<accession>A0A1Y2JUT4</accession>
<evidence type="ECO:0000313" key="1">
    <source>
        <dbReference type="EMBL" id="OSJ35675.1"/>
    </source>
</evidence>
<dbReference type="Proteomes" id="UP000193335">
    <property type="component" value="Unassembled WGS sequence"/>
</dbReference>
<reference evidence="1 2" key="1">
    <citation type="submission" date="2017-03" db="EMBL/GenBank/DDBJ databases">
        <title>Whole genome sequences of fourteen strains of Bradyrhizobium canariense and one strain of Bradyrhizobium japonicum isolated from Lupinus (Papilionoideae: Genisteae) species in Algeria.</title>
        <authorList>
            <person name="Crovadore J."/>
            <person name="Chekireb D."/>
            <person name="Brachmann A."/>
            <person name="Chablais R."/>
            <person name="Cochard B."/>
            <person name="Lefort F."/>
        </authorList>
    </citation>
    <scope>NUCLEOTIDE SEQUENCE [LARGE SCALE GENOMIC DNA]</scope>
    <source>
        <strain evidence="1 2">UBMA197</strain>
    </source>
</reference>
<organism evidence="1 2">
    <name type="scientific">Bradyrhizobium japonicum</name>
    <dbReference type="NCBI Taxonomy" id="375"/>
    <lineage>
        <taxon>Bacteria</taxon>
        <taxon>Pseudomonadati</taxon>
        <taxon>Pseudomonadota</taxon>
        <taxon>Alphaproteobacteria</taxon>
        <taxon>Hyphomicrobiales</taxon>
        <taxon>Nitrobacteraceae</taxon>
        <taxon>Bradyrhizobium</taxon>
    </lineage>
</organism>
<evidence type="ECO:0008006" key="3">
    <source>
        <dbReference type="Google" id="ProtNLM"/>
    </source>
</evidence>
<dbReference type="RefSeq" id="WP_085399071.1">
    <property type="nucleotide sequence ID" value="NZ_NAFL01000213.1"/>
</dbReference>
<gene>
    <name evidence="1" type="ORF">BSZ19_07470</name>
</gene>
<sequence>MAHVHIGTSGWHYASWRGHFFPKDLPIKEQLCHYASRFDTTELNGVFYRTPTPEAVKGWREQTGKDFIFAWKASKFITHWKRLSERSVNSLELLEERYSLLGQKAGPILFQLPPQFEADADRLVSFIKLLSRKRRYSFEFRHPSWYRPGILKILRNANISLCLSDHHDAPAPWKRTADFVYIRGHGPSGRYRGHYRPAALEEWAKRIRSWKRQGCDVYVYFDNDQKSAAPADAKRLKELL</sequence>
<dbReference type="Gene3D" id="3.20.20.410">
    <property type="entry name" value="Protein of unknown function UPF0759"/>
    <property type="match status" value="1"/>
</dbReference>
<dbReference type="PANTHER" id="PTHR30348:SF4">
    <property type="entry name" value="DUF72 DOMAIN-CONTAINING PROTEIN"/>
    <property type="match status" value="1"/>
</dbReference>
<protein>
    <recommendedName>
        <fullName evidence="3">DUF72 domain-containing protein</fullName>
    </recommendedName>
</protein>
<dbReference type="PANTHER" id="PTHR30348">
    <property type="entry name" value="UNCHARACTERIZED PROTEIN YECE"/>
    <property type="match status" value="1"/>
</dbReference>
<dbReference type="AlphaFoldDB" id="A0A1Y2JUT4"/>
<comment type="caution">
    <text evidence="1">The sequence shown here is derived from an EMBL/GenBank/DDBJ whole genome shotgun (WGS) entry which is preliminary data.</text>
</comment>